<dbReference type="EMBL" id="NBNE01006904">
    <property type="protein sequence ID" value="OWZ01370.1"/>
    <property type="molecule type" value="Genomic_DNA"/>
</dbReference>
<dbReference type="Proteomes" id="UP000198211">
    <property type="component" value="Unassembled WGS sequence"/>
</dbReference>
<dbReference type="OrthoDB" id="92736at2759"/>
<accession>A0A225VA99</accession>
<keyword evidence="2" id="KW-1185">Reference proteome</keyword>
<dbReference type="AlphaFoldDB" id="A0A225VA99"/>
<reference evidence="2" key="1">
    <citation type="submission" date="2017-03" db="EMBL/GenBank/DDBJ databases">
        <title>Phytopthora megakarya and P. palmivora, two closely related causual agents of cacao black pod achieved similar genome size and gene model numbers by different mechanisms.</title>
        <authorList>
            <person name="Ali S."/>
            <person name="Shao J."/>
            <person name="Larry D.J."/>
            <person name="Kronmiller B."/>
            <person name="Shen D."/>
            <person name="Strem M.D."/>
            <person name="Melnick R.L."/>
            <person name="Guiltinan M.J."/>
            <person name="Tyler B.M."/>
            <person name="Meinhardt L.W."/>
            <person name="Bailey B.A."/>
        </authorList>
    </citation>
    <scope>NUCLEOTIDE SEQUENCE [LARGE SCALE GENOMIC DNA]</scope>
    <source>
        <strain evidence="2">zdho120</strain>
    </source>
</reference>
<name>A0A225VA99_9STRA</name>
<evidence type="ECO:0000313" key="1">
    <source>
        <dbReference type="EMBL" id="OWZ01370.1"/>
    </source>
</evidence>
<gene>
    <name evidence="1" type="ORF">PHMEG_00027253</name>
</gene>
<evidence type="ECO:0000313" key="2">
    <source>
        <dbReference type="Proteomes" id="UP000198211"/>
    </source>
</evidence>
<feature type="non-terminal residue" evidence="1">
    <location>
        <position position="1"/>
    </location>
</feature>
<sequence length="58" mass="6306">SIPAAVLAEFPHQGDKRLCMKWISVAGCSGTGSGGCFDNKRAHFRPKQLPDIARTHIK</sequence>
<proteinExistence type="predicted"/>
<comment type="caution">
    <text evidence="1">The sequence shown here is derived from an EMBL/GenBank/DDBJ whole genome shotgun (WGS) entry which is preliminary data.</text>
</comment>
<protein>
    <submittedName>
        <fullName evidence="1">Uncharacterized protein</fullName>
    </submittedName>
</protein>
<organism evidence="1 2">
    <name type="scientific">Phytophthora megakarya</name>
    <dbReference type="NCBI Taxonomy" id="4795"/>
    <lineage>
        <taxon>Eukaryota</taxon>
        <taxon>Sar</taxon>
        <taxon>Stramenopiles</taxon>
        <taxon>Oomycota</taxon>
        <taxon>Peronosporomycetes</taxon>
        <taxon>Peronosporales</taxon>
        <taxon>Peronosporaceae</taxon>
        <taxon>Phytophthora</taxon>
    </lineage>
</organism>